<accession>A0A1R2D0C3</accession>
<organism evidence="2 3">
    <name type="scientific">Stentor coeruleus</name>
    <dbReference type="NCBI Taxonomy" id="5963"/>
    <lineage>
        <taxon>Eukaryota</taxon>
        <taxon>Sar</taxon>
        <taxon>Alveolata</taxon>
        <taxon>Ciliophora</taxon>
        <taxon>Postciliodesmatophora</taxon>
        <taxon>Heterotrichea</taxon>
        <taxon>Heterotrichida</taxon>
        <taxon>Stentoridae</taxon>
        <taxon>Stentor</taxon>
    </lineage>
</organism>
<comment type="caution">
    <text evidence="2">The sequence shown here is derived from an EMBL/GenBank/DDBJ whole genome shotgun (WGS) entry which is preliminary data.</text>
</comment>
<evidence type="ECO:0000313" key="3">
    <source>
        <dbReference type="Proteomes" id="UP000187209"/>
    </source>
</evidence>
<dbReference type="SUPFAM" id="SSF140864">
    <property type="entry name" value="TROVE domain-like"/>
    <property type="match status" value="1"/>
</dbReference>
<dbReference type="OrthoDB" id="427368at2759"/>
<dbReference type="AlphaFoldDB" id="A0A1R2D0C3"/>
<dbReference type="PROSITE" id="PS50988">
    <property type="entry name" value="TROVE"/>
    <property type="match status" value="1"/>
</dbReference>
<dbReference type="GO" id="GO:0070034">
    <property type="term" value="F:telomerase RNA binding"/>
    <property type="evidence" value="ECO:0007669"/>
    <property type="project" value="TreeGrafter"/>
</dbReference>
<dbReference type="InterPro" id="IPR036465">
    <property type="entry name" value="vWFA_dom_sf"/>
</dbReference>
<dbReference type="Proteomes" id="UP000187209">
    <property type="component" value="Unassembled WGS sequence"/>
</dbReference>
<dbReference type="SUPFAM" id="SSF53300">
    <property type="entry name" value="vWA-like"/>
    <property type="match status" value="1"/>
</dbReference>
<reference evidence="2 3" key="1">
    <citation type="submission" date="2016-11" db="EMBL/GenBank/DDBJ databases">
        <title>The macronuclear genome of Stentor coeruleus: a giant cell with tiny introns.</title>
        <authorList>
            <person name="Slabodnick M."/>
            <person name="Ruby J.G."/>
            <person name="Reiff S.B."/>
            <person name="Swart E.C."/>
            <person name="Gosai S."/>
            <person name="Prabakaran S."/>
            <person name="Witkowska E."/>
            <person name="Larue G.E."/>
            <person name="Fisher S."/>
            <person name="Freeman R.M."/>
            <person name="Gunawardena J."/>
            <person name="Chu W."/>
            <person name="Stover N.A."/>
            <person name="Gregory B.D."/>
            <person name="Nowacki M."/>
            <person name="Derisi J."/>
            <person name="Roy S.W."/>
            <person name="Marshall W.F."/>
            <person name="Sood P."/>
        </authorList>
    </citation>
    <scope>NUCLEOTIDE SEQUENCE [LARGE SCALE GENOMIC DNA]</scope>
    <source>
        <strain evidence="2">WM001</strain>
    </source>
</reference>
<dbReference type="EMBL" id="MPUH01000022">
    <property type="protein sequence ID" value="OMJ94683.1"/>
    <property type="molecule type" value="Genomic_DNA"/>
</dbReference>
<feature type="domain" description="TROVE" evidence="1">
    <location>
        <begin position="1"/>
        <end position="409"/>
    </location>
</feature>
<proteinExistence type="predicted"/>
<sequence>MEICDLIGSVSENPFKRLVMRIATFMQLEPNFYETSEERLINILQDLDEVYAIEPEFIVKLAYYSRNELNLRSTSNFLAAWCASKPLCRPFLYSFFPFIINLPSDLLDFVQQYQLLTGSTIRPIFPSFLQTLIKRKFRDFSIYQLGKYCSEGKRKRLLVKNNQSKKIITMKLLVKLCHIKHPSIVVASIIGKKYPNTIDEFLKTNFADTEDFDSNMAGKRMKIPTPITWETIISAQGNKAECWEELIKSNKLPFMATLRNLRNLLLTGVDEETHNKIISKLKNPDVISNSRLFPFRFLSAYESIKIDLSYLQKLKDNPDFIPPELADNFIFNMNEDNIISTTASQQVKENTCRRRDKRLIGNENIKPKSKSKIIIPKIMPTESLLEKYKDAIDEAIKLATAMNVNPIRGHSVIFCDCSGSMSQNISCNNIGSIQRCQDVGFLFGLMLRHVCESCELYLLSSPKPEKSLKCWLKAEVQGDNIFDLLEQMNELSTQLGGGSDFPFDWFEDIIRDKVWIDNLIIFTDMMLSELGPERFRMTHQLTSFEIVKEYRDKINPNLRYILVDLAGYGRTLGAEFENDYRNLIISGYSDSILKLINFTGSTQDDVIRACKPIPRKDIEV</sequence>
<dbReference type="GO" id="GO:0000722">
    <property type="term" value="P:telomere maintenance via recombination"/>
    <property type="evidence" value="ECO:0007669"/>
    <property type="project" value="TreeGrafter"/>
</dbReference>
<dbReference type="Gene3D" id="3.40.50.410">
    <property type="entry name" value="von Willebrand factor, type A domain"/>
    <property type="match status" value="1"/>
</dbReference>
<dbReference type="InterPro" id="IPR008858">
    <property type="entry name" value="TROVE_dom"/>
</dbReference>
<dbReference type="GO" id="GO:0005697">
    <property type="term" value="C:telomerase holoenzyme complex"/>
    <property type="evidence" value="ECO:0007669"/>
    <property type="project" value="TreeGrafter"/>
</dbReference>
<dbReference type="InterPro" id="IPR052652">
    <property type="entry name" value="Telomerase_Complex_Comp"/>
</dbReference>
<evidence type="ECO:0000313" key="2">
    <source>
        <dbReference type="EMBL" id="OMJ94683.1"/>
    </source>
</evidence>
<name>A0A1R2D0C3_9CILI</name>
<dbReference type="InterPro" id="IPR037214">
    <property type="entry name" value="TROVE_dom_sf"/>
</dbReference>
<evidence type="ECO:0000259" key="1">
    <source>
        <dbReference type="PROSITE" id="PS50988"/>
    </source>
</evidence>
<gene>
    <name evidence="2" type="ORF">SteCoe_2016</name>
</gene>
<dbReference type="Pfam" id="PF05731">
    <property type="entry name" value="TROVE"/>
    <property type="match status" value="1"/>
</dbReference>
<dbReference type="GO" id="GO:0003720">
    <property type="term" value="F:telomerase activity"/>
    <property type="evidence" value="ECO:0007669"/>
    <property type="project" value="TreeGrafter"/>
</dbReference>
<keyword evidence="3" id="KW-1185">Reference proteome</keyword>
<dbReference type="PANTHER" id="PTHR44791">
    <property type="entry name" value="TELOMERASE PROTEIN COMPONENT 1 TEP1"/>
    <property type="match status" value="1"/>
</dbReference>
<protein>
    <recommendedName>
        <fullName evidence="1">TROVE domain-containing protein</fullName>
    </recommendedName>
</protein>
<dbReference type="PANTHER" id="PTHR44791:SF1">
    <property type="entry name" value="TELOMERASE PROTEIN COMPONENT 1"/>
    <property type="match status" value="1"/>
</dbReference>